<sequence length="111" mass="12886">MRQAMLAVGLLPLDDVNEGGDQSFDDKVHSRFVRRQKVVADVRCRGSSFKTFLDYKPPTFEGGDSAMAFLRWIRKMDQPFQSGEFTEDQKVNYAVRKFDKEALEWWDTIDA</sequence>
<accession>A0AA35XZK1</accession>
<dbReference type="AlphaFoldDB" id="A0AA35XZK1"/>
<gene>
    <name evidence="1" type="ORF">LSALG_LOCUS1921</name>
</gene>
<protein>
    <recommendedName>
        <fullName evidence="3">Zinc finger, CCHC-type, retrotransposon Gag domain protein</fullName>
    </recommendedName>
</protein>
<evidence type="ECO:0008006" key="3">
    <source>
        <dbReference type="Google" id="ProtNLM"/>
    </source>
</evidence>
<evidence type="ECO:0000313" key="2">
    <source>
        <dbReference type="Proteomes" id="UP001177003"/>
    </source>
</evidence>
<name>A0AA35XZK1_LACSI</name>
<dbReference type="EMBL" id="OX465086">
    <property type="protein sequence ID" value="CAI9261119.1"/>
    <property type="molecule type" value="Genomic_DNA"/>
</dbReference>
<proteinExistence type="predicted"/>
<keyword evidence="2" id="KW-1185">Reference proteome</keyword>
<reference evidence="1" key="1">
    <citation type="submission" date="2023-04" db="EMBL/GenBank/DDBJ databases">
        <authorList>
            <person name="Vijverberg K."/>
            <person name="Xiong W."/>
            <person name="Schranz E."/>
        </authorList>
    </citation>
    <scope>NUCLEOTIDE SEQUENCE</scope>
</reference>
<evidence type="ECO:0000313" key="1">
    <source>
        <dbReference type="EMBL" id="CAI9261119.1"/>
    </source>
</evidence>
<dbReference type="Proteomes" id="UP001177003">
    <property type="component" value="Chromosome 0"/>
</dbReference>
<organism evidence="1 2">
    <name type="scientific">Lactuca saligna</name>
    <name type="common">Willowleaf lettuce</name>
    <dbReference type="NCBI Taxonomy" id="75948"/>
    <lineage>
        <taxon>Eukaryota</taxon>
        <taxon>Viridiplantae</taxon>
        <taxon>Streptophyta</taxon>
        <taxon>Embryophyta</taxon>
        <taxon>Tracheophyta</taxon>
        <taxon>Spermatophyta</taxon>
        <taxon>Magnoliopsida</taxon>
        <taxon>eudicotyledons</taxon>
        <taxon>Gunneridae</taxon>
        <taxon>Pentapetalae</taxon>
        <taxon>asterids</taxon>
        <taxon>campanulids</taxon>
        <taxon>Asterales</taxon>
        <taxon>Asteraceae</taxon>
        <taxon>Cichorioideae</taxon>
        <taxon>Cichorieae</taxon>
        <taxon>Lactucinae</taxon>
        <taxon>Lactuca</taxon>
    </lineage>
</organism>